<evidence type="ECO:0000313" key="2">
    <source>
        <dbReference type="EMBL" id="OYD17193.1"/>
    </source>
</evidence>
<name>A0A235BXW4_UNCW3</name>
<dbReference type="EMBL" id="NOZQ01000029">
    <property type="protein sequence ID" value="OYD17193.1"/>
    <property type="molecule type" value="Genomic_DNA"/>
</dbReference>
<organism evidence="2 3">
    <name type="scientific">candidate division WOR-3 bacterium JGI_Cruoil_03_44_89</name>
    <dbReference type="NCBI Taxonomy" id="1973748"/>
    <lineage>
        <taxon>Bacteria</taxon>
        <taxon>Bacteria division WOR-3</taxon>
    </lineage>
</organism>
<dbReference type="Proteomes" id="UP000215215">
    <property type="component" value="Unassembled WGS sequence"/>
</dbReference>
<dbReference type="AlphaFoldDB" id="A0A235BXW4"/>
<feature type="chain" id="PRO_5013167203" description="DUF4382 domain-containing protein" evidence="1">
    <location>
        <begin position="24"/>
        <end position="652"/>
    </location>
</feature>
<proteinExistence type="predicted"/>
<comment type="caution">
    <text evidence="2">The sequence shown here is derived from an EMBL/GenBank/DDBJ whole genome shotgun (WGS) entry which is preliminary data.</text>
</comment>
<accession>A0A235BXW4</accession>
<evidence type="ECO:0008006" key="4">
    <source>
        <dbReference type="Google" id="ProtNLM"/>
    </source>
</evidence>
<evidence type="ECO:0000256" key="1">
    <source>
        <dbReference type="SAM" id="SignalP"/>
    </source>
</evidence>
<protein>
    <recommendedName>
        <fullName evidence="4">DUF4382 domain-containing protein</fullName>
    </recommendedName>
</protein>
<keyword evidence="1" id="KW-0732">Signal</keyword>
<dbReference type="PROSITE" id="PS51257">
    <property type="entry name" value="PROKAR_LIPOPROTEIN"/>
    <property type="match status" value="1"/>
</dbReference>
<evidence type="ECO:0000313" key="3">
    <source>
        <dbReference type="Proteomes" id="UP000215215"/>
    </source>
</evidence>
<feature type="signal peptide" evidence="1">
    <location>
        <begin position="1"/>
        <end position="23"/>
    </location>
</feature>
<gene>
    <name evidence="2" type="ORF">CH333_01655</name>
</gene>
<sequence>MRKYFIILLSLVLLSCFNQHPQAPEWDVDITIPLVKERYPVVNIVDTLDPSVGIRIGEDSIMQLYLKVDIDTFSIDESLRLGDIDTLVARSIGDVWIANMDTGNISVSAREIAESGAGIGIPDTPFVADFVPPFSYTTSFKSDTFDMIDSVCFSVVCFTVRILNQTGMSFDSVTFIPVSGLEVDPITYVQMPNNSARDTSLYLENAVVRGYIRTQLRFTVLDTLFEVPFSLDDSVSFSVILDSVRIGSGRVKIPSFTDSVDYVFKLPFVSDYSLKLDSVIFSRGGLYIDIDNGLPIGGRLTADIAELDTSFVLSIFPHAPSTGNMDLAGITYDNTSSPSESTLLTTRITVAVDSSDDFVDITADDGITVGIVLQMMDYSLIAGKILEPITHQIDYTLEIPVDYSDIGCIRLAESRLYVDVWSTIGFSSGAIGSITGRNSYSQSVSIPFSLSVDAGTPRLPPSHGEASCDLAPLLNILPEEITISGEVSLDEGSGILERGSYITGRVYNETPFRAAFTCDTIHFDTVEVKIEDEDVIDALSHIQSVALQVDVKNHFPFGFDCDFMVINPKGSDSLIKRLTIPPAPVDQNGIAIAPNITTVKIALDSLEFDILQNPPFSTFAVLYVPETDTITVHARDYLEFGGYCVAKVRVKE</sequence>
<reference evidence="2 3" key="1">
    <citation type="submission" date="2017-07" db="EMBL/GenBank/DDBJ databases">
        <title>Recovery of genomes from metagenomes via a dereplication, aggregation, and scoring strategy.</title>
        <authorList>
            <person name="Sieber C.M."/>
            <person name="Probst A.J."/>
            <person name="Sharrar A."/>
            <person name="Thomas B.C."/>
            <person name="Hess M."/>
            <person name="Tringe S.G."/>
            <person name="Banfield J.F."/>
        </authorList>
    </citation>
    <scope>NUCLEOTIDE SEQUENCE [LARGE SCALE GENOMIC DNA]</scope>
    <source>
        <strain evidence="2">JGI_Cruoil_03_44_89</strain>
    </source>
</reference>